<dbReference type="PANTHER" id="PTHR35562">
    <property type="entry name" value="DNA ENDONUCLEASE SMRA-RELATED"/>
    <property type="match status" value="1"/>
</dbReference>
<evidence type="ECO:0000313" key="4">
    <source>
        <dbReference type="Proteomes" id="UP000467214"/>
    </source>
</evidence>
<gene>
    <name evidence="3" type="ORF">GQF02_12640</name>
</gene>
<dbReference type="InterPro" id="IPR036063">
    <property type="entry name" value="Smr_dom_sf"/>
</dbReference>
<accession>A0A845BN45</accession>
<feature type="region of interest" description="Disordered" evidence="1">
    <location>
        <begin position="49"/>
        <end position="75"/>
    </location>
</feature>
<dbReference type="RefSeq" id="WP_160797637.1">
    <property type="nucleotide sequence ID" value="NZ_WSSB01000012.1"/>
</dbReference>
<dbReference type="AlphaFoldDB" id="A0A845BN45"/>
<sequence>MKAYKAELKKLKQQVRPKALPVVRSAPVPEENEDPDFARLFADVKPLKHAARAPDTRPKPPHWPRHGKDNHGSSDALDEHLLHEMSGWFERDEQAGSFLGNGLPSGTLKKLRGGHWPVVATLDLHGTNRYEAHSLLALFLHRARAQGNCVRVIHGMGYGSRGTPVLPRMVRHWLMHHPQVLAFCTSNARDGGDGALLVLLKRSAVSRED</sequence>
<reference evidence="3 4" key="1">
    <citation type="submission" date="2019-12" db="EMBL/GenBank/DDBJ databases">
        <title>Neisseriaceae gen. nov. sp. Genome sequencing and assembly.</title>
        <authorList>
            <person name="Liu Z."/>
            <person name="Li A."/>
        </authorList>
    </citation>
    <scope>NUCLEOTIDE SEQUENCE [LARGE SCALE GENOMIC DNA]</scope>
    <source>
        <strain evidence="3 4">B2N2-7</strain>
    </source>
</reference>
<evidence type="ECO:0000259" key="2">
    <source>
        <dbReference type="PROSITE" id="PS50828"/>
    </source>
</evidence>
<comment type="caution">
    <text evidence="3">The sequence shown here is derived from an EMBL/GenBank/DDBJ whole genome shotgun (WGS) entry which is preliminary data.</text>
</comment>
<organism evidence="3 4">
    <name type="scientific">Craterilacuibacter sinensis</name>
    <dbReference type="NCBI Taxonomy" id="2686017"/>
    <lineage>
        <taxon>Bacteria</taxon>
        <taxon>Pseudomonadati</taxon>
        <taxon>Pseudomonadota</taxon>
        <taxon>Betaproteobacteria</taxon>
        <taxon>Neisseriales</taxon>
        <taxon>Neisseriaceae</taxon>
        <taxon>Craterilacuibacter</taxon>
    </lineage>
</organism>
<dbReference type="PROSITE" id="PS50828">
    <property type="entry name" value="SMR"/>
    <property type="match status" value="1"/>
</dbReference>
<evidence type="ECO:0000313" key="3">
    <source>
        <dbReference type="EMBL" id="MXR37822.1"/>
    </source>
</evidence>
<proteinExistence type="predicted"/>
<feature type="compositionally biased region" description="Basic and acidic residues" evidence="1">
    <location>
        <begin position="66"/>
        <end position="75"/>
    </location>
</feature>
<dbReference type="PANTHER" id="PTHR35562:SF2">
    <property type="entry name" value="DNA ENDONUCLEASE SMRA-RELATED"/>
    <property type="match status" value="1"/>
</dbReference>
<dbReference type="SUPFAM" id="SSF160443">
    <property type="entry name" value="SMR domain-like"/>
    <property type="match status" value="1"/>
</dbReference>
<dbReference type="Proteomes" id="UP000467214">
    <property type="component" value="Unassembled WGS sequence"/>
</dbReference>
<dbReference type="InterPro" id="IPR002625">
    <property type="entry name" value="Smr_dom"/>
</dbReference>
<dbReference type="Pfam" id="PF01713">
    <property type="entry name" value="Smr"/>
    <property type="match status" value="1"/>
</dbReference>
<evidence type="ECO:0000256" key="1">
    <source>
        <dbReference type="SAM" id="MobiDB-lite"/>
    </source>
</evidence>
<dbReference type="EMBL" id="WSSB01000012">
    <property type="protein sequence ID" value="MXR37822.1"/>
    <property type="molecule type" value="Genomic_DNA"/>
</dbReference>
<dbReference type="SMART" id="SM00463">
    <property type="entry name" value="SMR"/>
    <property type="match status" value="1"/>
</dbReference>
<keyword evidence="4" id="KW-1185">Reference proteome</keyword>
<dbReference type="Gene3D" id="3.30.1370.110">
    <property type="match status" value="1"/>
</dbReference>
<name>A0A845BN45_9NEIS</name>
<protein>
    <submittedName>
        <fullName evidence="3">DNA mismatch repair protein MutS</fullName>
    </submittedName>
</protein>
<feature type="domain" description="Smr" evidence="2">
    <location>
        <begin position="122"/>
        <end position="201"/>
    </location>
</feature>